<dbReference type="CDD" id="cd04301">
    <property type="entry name" value="NAT_SF"/>
    <property type="match status" value="1"/>
</dbReference>
<dbReference type="AlphaFoldDB" id="A0A5N8VSQ3"/>
<evidence type="ECO:0000313" key="4">
    <source>
        <dbReference type="EMBL" id="MPY38019.1"/>
    </source>
</evidence>
<gene>
    <name evidence="4" type="ORF">FNH09_44460</name>
</gene>
<keyword evidence="1 4" id="KW-0808">Transferase</keyword>
<protein>
    <submittedName>
        <fullName evidence="4">GNAT family N-acetyltransferase</fullName>
    </submittedName>
</protein>
<dbReference type="PANTHER" id="PTHR43877">
    <property type="entry name" value="AMINOALKYLPHOSPHONATE N-ACETYLTRANSFERASE-RELATED-RELATED"/>
    <property type="match status" value="1"/>
</dbReference>
<evidence type="ECO:0000256" key="2">
    <source>
        <dbReference type="ARBA" id="ARBA00023315"/>
    </source>
</evidence>
<dbReference type="Proteomes" id="UP000325849">
    <property type="component" value="Unassembled WGS sequence"/>
</dbReference>
<comment type="caution">
    <text evidence="4">The sequence shown here is derived from an EMBL/GenBank/DDBJ whole genome shotgun (WGS) entry which is preliminary data.</text>
</comment>
<dbReference type="InterPro" id="IPR000182">
    <property type="entry name" value="GNAT_dom"/>
</dbReference>
<name>A0A5N8VSQ3_9ACTN</name>
<dbReference type="PANTHER" id="PTHR43877:SF2">
    <property type="entry name" value="AMINOALKYLPHOSPHONATE N-ACETYLTRANSFERASE-RELATED"/>
    <property type="match status" value="1"/>
</dbReference>
<sequence length="179" mass="18945">MTATTTRLDAPRLLAAVPELADLLADTVHGGASIGFLAPLDRTDAIAWWRGRAEAVGSGQLAVWVARDAGRVLGTVTLAFADKPNSRHRAELVKLMVHRDARGRGLGRALLATAEQAAAEAGITLLHLDTETDSPAERLYRAAGWTRAGTIPDYAASPDGVLRPTTLYYKHVGGTVRAG</sequence>
<dbReference type="EMBL" id="VJZD01000404">
    <property type="protein sequence ID" value="MPY38019.1"/>
    <property type="molecule type" value="Genomic_DNA"/>
</dbReference>
<dbReference type="RefSeq" id="WP_162470038.1">
    <property type="nucleotide sequence ID" value="NZ_VJZD01000404.1"/>
</dbReference>
<feature type="domain" description="N-acetyltransferase" evidence="3">
    <location>
        <begin position="4"/>
        <end position="168"/>
    </location>
</feature>
<dbReference type="InterPro" id="IPR016181">
    <property type="entry name" value="Acyl_CoA_acyltransferase"/>
</dbReference>
<evidence type="ECO:0000313" key="5">
    <source>
        <dbReference type="Proteomes" id="UP000325849"/>
    </source>
</evidence>
<dbReference type="GO" id="GO:0016747">
    <property type="term" value="F:acyltransferase activity, transferring groups other than amino-acyl groups"/>
    <property type="evidence" value="ECO:0007669"/>
    <property type="project" value="InterPro"/>
</dbReference>
<dbReference type="Gene3D" id="3.40.630.30">
    <property type="match status" value="1"/>
</dbReference>
<accession>A0A5N8VSQ3</accession>
<dbReference type="InterPro" id="IPR050832">
    <property type="entry name" value="Bact_Acetyltransf"/>
</dbReference>
<evidence type="ECO:0000256" key="1">
    <source>
        <dbReference type="ARBA" id="ARBA00022679"/>
    </source>
</evidence>
<organism evidence="4 5">
    <name type="scientific">Streptomyces adustus</name>
    <dbReference type="NCBI Taxonomy" id="1609272"/>
    <lineage>
        <taxon>Bacteria</taxon>
        <taxon>Bacillati</taxon>
        <taxon>Actinomycetota</taxon>
        <taxon>Actinomycetes</taxon>
        <taxon>Kitasatosporales</taxon>
        <taxon>Streptomycetaceae</taxon>
        <taxon>Streptomyces</taxon>
    </lineage>
</organism>
<dbReference type="Pfam" id="PF00583">
    <property type="entry name" value="Acetyltransf_1"/>
    <property type="match status" value="1"/>
</dbReference>
<dbReference type="SUPFAM" id="SSF55729">
    <property type="entry name" value="Acyl-CoA N-acyltransferases (Nat)"/>
    <property type="match status" value="1"/>
</dbReference>
<keyword evidence="2" id="KW-0012">Acyltransferase</keyword>
<keyword evidence="5" id="KW-1185">Reference proteome</keyword>
<dbReference type="PROSITE" id="PS51186">
    <property type="entry name" value="GNAT"/>
    <property type="match status" value="1"/>
</dbReference>
<reference evidence="4 5" key="1">
    <citation type="submission" date="2019-07" db="EMBL/GenBank/DDBJ databases">
        <title>New species of Amycolatopsis and Streptomyces.</title>
        <authorList>
            <person name="Duangmal K."/>
            <person name="Teo W.F.A."/>
            <person name="Lipun K."/>
        </authorList>
    </citation>
    <scope>NUCLEOTIDE SEQUENCE [LARGE SCALE GENOMIC DNA]</scope>
    <source>
        <strain evidence="4 5">NBRC 109810</strain>
    </source>
</reference>
<evidence type="ECO:0000259" key="3">
    <source>
        <dbReference type="PROSITE" id="PS51186"/>
    </source>
</evidence>
<proteinExistence type="predicted"/>